<keyword evidence="2 5" id="KW-0489">Methyltransferase</keyword>
<dbReference type="AlphaFoldDB" id="A0A4R6DDJ1"/>
<gene>
    <name evidence="5" type="ORF">EDF64_111133</name>
</gene>
<dbReference type="GO" id="GO:0003723">
    <property type="term" value="F:RNA binding"/>
    <property type="evidence" value="ECO:0007669"/>
    <property type="project" value="InterPro"/>
</dbReference>
<comment type="caution">
    <text evidence="5">The sequence shown here is derived from an EMBL/GenBank/DDBJ whole genome shotgun (WGS) entry which is preliminary data.</text>
</comment>
<proteinExistence type="inferred from homology"/>
<dbReference type="GO" id="GO:0008173">
    <property type="term" value="F:RNA methyltransferase activity"/>
    <property type="evidence" value="ECO:0007669"/>
    <property type="project" value="InterPro"/>
</dbReference>
<organism evidence="5 6">
    <name type="scientific">Curtobacterium flaccumfaciens</name>
    <dbReference type="NCBI Taxonomy" id="2035"/>
    <lineage>
        <taxon>Bacteria</taxon>
        <taxon>Bacillati</taxon>
        <taxon>Actinomycetota</taxon>
        <taxon>Actinomycetes</taxon>
        <taxon>Micrococcales</taxon>
        <taxon>Microbacteriaceae</taxon>
        <taxon>Curtobacterium</taxon>
    </lineage>
</organism>
<evidence type="ECO:0000259" key="4">
    <source>
        <dbReference type="SMART" id="SM00967"/>
    </source>
</evidence>
<dbReference type="PANTHER" id="PTHR43191">
    <property type="entry name" value="RRNA METHYLTRANSFERASE 3"/>
    <property type="match status" value="1"/>
</dbReference>
<dbReference type="InterPro" id="IPR053888">
    <property type="entry name" value="MRM3-like_sub_bind"/>
</dbReference>
<dbReference type="Pfam" id="PF00588">
    <property type="entry name" value="SpoU_methylase"/>
    <property type="match status" value="1"/>
</dbReference>
<evidence type="ECO:0000313" key="5">
    <source>
        <dbReference type="EMBL" id="TDN42655.1"/>
    </source>
</evidence>
<keyword evidence="3 5" id="KW-0808">Transferase</keyword>
<dbReference type="InterPro" id="IPR029028">
    <property type="entry name" value="Alpha/beta_knot_MTases"/>
</dbReference>
<reference evidence="5 6" key="1">
    <citation type="submission" date="2019-03" db="EMBL/GenBank/DDBJ databases">
        <title>Genomic analyses of the natural microbiome of Caenorhabditis elegans.</title>
        <authorList>
            <person name="Samuel B."/>
        </authorList>
    </citation>
    <scope>NUCLEOTIDE SEQUENCE [LARGE SCALE GENOMIC DNA]</scope>
    <source>
        <strain evidence="5 6">JUb65</strain>
    </source>
</reference>
<dbReference type="GO" id="GO:0032259">
    <property type="term" value="P:methylation"/>
    <property type="evidence" value="ECO:0007669"/>
    <property type="project" value="UniProtKB-KW"/>
</dbReference>
<feature type="domain" description="RNA 2-O ribose methyltransferase substrate binding" evidence="4">
    <location>
        <begin position="32"/>
        <end position="102"/>
    </location>
</feature>
<dbReference type="SUPFAM" id="SSF75217">
    <property type="entry name" value="alpha/beta knot"/>
    <property type="match status" value="1"/>
</dbReference>
<evidence type="ECO:0000256" key="1">
    <source>
        <dbReference type="ARBA" id="ARBA00007228"/>
    </source>
</evidence>
<dbReference type="Pfam" id="PF22435">
    <property type="entry name" value="MRM3-like_sub_bind"/>
    <property type="match status" value="1"/>
</dbReference>
<dbReference type="Proteomes" id="UP000295764">
    <property type="component" value="Unassembled WGS sequence"/>
</dbReference>
<dbReference type="GO" id="GO:0006396">
    <property type="term" value="P:RNA processing"/>
    <property type="evidence" value="ECO:0007669"/>
    <property type="project" value="InterPro"/>
</dbReference>
<name>A0A4R6DDJ1_9MICO</name>
<dbReference type="InterPro" id="IPR013123">
    <property type="entry name" value="SpoU_subst-bd"/>
</dbReference>
<accession>A0A4R6DDJ1</accession>
<dbReference type="InterPro" id="IPR001537">
    <property type="entry name" value="SpoU_MeTrfase"/>
</dbReference>
<dbReference type="Gene3D" id="3.30.1330.30">
    <property type="match status" value="1"/>
</dbReference>
<dbReference type="CDD" id="cd18095">
    <property type="entry name" value="SpoU-like_rRNA-MTase"/>
    <property type="match status" value="1"/>
</dbReference>
<dbReference type="EMBL" id="SNVW01000011">
    <property type="protein sequence ID" value="TDN42655.1"/>
    <property type="molecule type" value="Genomic_DNA"/>
</dbReference>
<protein>
    <submittedName>
        <fullName evidence="5">TrmH family RNA methyltransferase</fullName>
    </submittedName>
</protein>
<comment type="similarity">
    <text evidence="1">Belongs to the class IV-like SAM-binding methyltransferase superfamily. RNA methyltransferase TrmH family.</text>
</comment>
<dbReference type="InterPro" id="IPR029064">
    <property type="entry name" value="Ribosomal_eL30-like_sf"/>
</dbReference>
<evidence type="ECO:0000256" key="3">
    <source>
        <dbReference type="ARBA" id="ARBA00022679"/>
    </source>
</evidence>
<dbReference type="SMART" id="SM00967">
    <property type="entry name" value="SpoU_sub_bind"/>
    <property type="match status" value="1"/>
</dbReference>
<evidence type="ECO:0000313" key="6">
    <source>
        <dbReference type="Proteomes" id="UP000295764"/>
    </source>
</evidence>
<evidence type="ECO:0000256" key="2">
    <source>
        <dbReference type="ARBA" id="ARBA00022603"/>
    </source>
</evidence>
<dbReference type="STRING" id="2035.RU06_12915"/>
<dbReference type="PANTHER" id="PTHR43191:SF2">
    <property type="entry name" value="RRNA METHYLTRANSFERASE 3, MITOCHONDRIAL"/>
    <property type="match status" value="1"/>
</dbReference>
<dbReference type="InterPro" id="IPR029026">
    <property type="entry name" value="tRNA_m1G_MTases_N"/>
</dbReference>
<dbReference type="Gene3D" id="3.40.1280.10">
    <property type="match status" value="1"/>
</dbReference>
<dbReference type="GO" id="GO:0005737">
    <property type="term" value="C:cytoplasm"/>
    <property type="evidence" value="ECO:0007669"/>
    <property type="project" value="UniProtKB-ARBA"/>
</dbReference>
<dbReference type="InterPro" id="IPR051259">
    <property type="entry name" value="rRNA_Methyltransferase"/>
</dbReference>
<dbReference type="SUPFAM" id="SSF55315">
    <property type="entry name" value="L30e-like"/>
    <property type="match status" value="1"/>
</dbReference>
<sequence>MSDLLENPRAGRVKAVAALSKKDVRAETGLFLLEGPQAVREAIEYRPELLRELYVTPTAAARYALDDAPVDTWFVTEQVLDAMADTVTPQGVVAVCQQFPTSVKDVFPETADDQEARGGLPGIVAILEEVRDPGNAGTIIRAADAAGADAVVLTGRSVDPYNPKVVRSTTGSLFHVPVSVGVTLADAVSRARGLGYTILAADVSGDDLPDVRAEGLLDGPTAWVFGNEARGLTAEDLALADRAVKVPIYGKAESMNLATAASVCLYESAFAHRTA</sequence>
<dbReference type="OrthoDB" id="9794400at2"/>
<dbReference type="RefSeq" id="WP_133520739.1">
    <property type="nucleotide sequence ID" value="NZ_SNVW01000011.1"/>
</dbReference>